<dbReference type="Pfam" id="PF03266">
    <property type="entry name" value="NTPase_1"/>
    <property type="match status" value="1"/>
</dbReference>
<organism evidence="4 5">
    <name type="scientific">Ceutorhynchus assimilis</name>
    <name type="common">cabbage seed weevil</name>
    <dbReference type="NCBI Taxonomy" id="467358"/>
    <lineage>
        <taxon>Eukaryota</taxon>
        <taxon>Metazoa</taxon>
        <taxon>Ecdysozoa</taxon>
        <taxon>Arthropoda</taxon>
        <taxon>Hexapoda</taxon>
        <taxon>Insecta</taxon>
        <taxon>Pterygota</taxon>
        <taxon>Neoptera</taxon>
        <taxon>Endopterygota</taxon>
        <taxon>Coleoptera</taxon>
        <taxon>Polyphaga</taxon>
        <taxon>Cucujiformia</taxon>
        <taxon>Curculionidae</taxon>
        <taxon>Ceutorhynchinae</taxon>
        <taxon>Ceutorhynchus</taxon>
    </lineage>
</organism>
<evidence type="ECO:0000256" key="3">
    <source>
        <dbReference type="ARBA" id="ARBA00022840"/>
    </source>
</evidence>
<proteinExistence type="predicted"/>
<dbReference type="Gene3D" id="3.40.50.300">
    <property type="entry name" value="P-loop containing nucleotide triphosphate hydrolases"/>
    <property type="match status" value="1"/>
</dbReference>
<dbReference type="PANTHER" id="PTHR43146:SF1">
    <property type="entry name" value="CANCER-RELATED NUCLEOSIDE-TRIPHOSPHATASE"/>
    <property type="match status" value="1"/>
</dbReference>
<sequence length="182" mass="21057">MQHILVTGVPGIGKTTLIRRIVENLRTTKLTFNGFLTEDIRVSEDERFEKAGVGVIRIRPEGRTILAHKMHHPVGPRYARLGSYTIYVKNFEDLTLPMLHSFQQGILIIEIGRMQLCSRKFEEAIPLLFNRQNVQVLAIVPNQGPEMVEKLKRNNNTKVINVTLENRDVLSREIFNFFLYKK</sequence>
<evidence type="ECO:0000256" key="1">
    <source>
        <dbReference type="ARBA" id="ARBA00022741"/>
    </source>
</evidence>
<protein>
    <recommendedName>
        <fullName evidence="6">AAA family ATPase</fullName>
    </recommendedName>
</protein>
<dbReference type="SUPFAM" id="SSF52540">
    <property type="entry name" value="P-loop containing nucleoside triphosphate hydrolases"/>
    <property type="match status" value="1"/>
</dbReference>
<dbReference type="InterPro" id="IPR027417">
    <property type="entry name" value="P-loop_NTPase"/>
</dbReference>
<dbReference type="OrthoDB" id="446244at2759"/>
<evidence type="ECO:0000313" key="5">
    <source>
        <dbReference type="Proteomes" id="UP001152799"/>
    </source>
</evidence>
<keyword evidence="3" id="KW-0067">ATP-binding</keyword>
<dbReference type="GO" id="GO:0005524">
    <property type="term" value="F:ATP binding"/>
    <property type="evidence" value="ECO:0007669"/>
    <property type="project" value="UniProtKB-KW"/>
</dbReference>
<name>A0A9N9MBC8_9CUCU</name>
<reference evidence="4" key="1">
    <citation type="submission" date="2022-01" db="EMBL/GenBank/DDBJ databases">
        <authorList>
            <person name="King R."/>
        </authorList>
    </citation>
    <scope>NUCLEOTIDE SEQUENCE</scope>
</reference>
<dbReference type="GO" id="GO:0017111">
    <property type="term" value="F:ribonucleoside triphosphate phosphatase activity"/>
    <property type="evidence" value="ECO:0007669"/>
    <property type="project" value="InterPro"/>
</dbReference>
<dbReference type="Proteomes" id="UP001152799">
    <property type="component" value="Chromosome 1"/>
</dbReference>
<keyword evidence="1" id="KW-0547">Nucleotide-binding</keyword>
<keyword evidence="2" id="KW-0378">Hydrolase</keyword>
<accession>A0A9N9MBC8</accession>
<dbReference type="AlphaFoldDB" id="A0A9N9MBC8"/>
<evidence type="ECO:0000256" key="2">
    <source>
        <dbReference type="ARBA" id="ARBA00022801"/>
    </source>
</evidence>
<keyword evidence="5" id="KW-1185">Reference proteome</keyword>
<dbReference type="PANTHER" id="PTHR43146">
    <property type="entry name" value="CANCER-RELATED NUCLEOSIDE-TRIPHOSPHATASE"/>
    <property type="match status" value="1"/>
</dbReference>
<dbReference type="InterPro" id="IPR004948">
    <property type="entry name" value="Nuc-triphosphatase_THEP1"/>
</dbReference>
<evidence type="ECO:0000313" key="4">
    <source>
        <dbReference type="EMBL" id="CAG9760081.1"/>
    </source>
</evidence>
<evidence type="ECO:0008006" key="6">
    <source>
        <dbReference type="Google" id="ProtNLM"/>
    </source>
</evidence>
<dbReference type="EMBL" id="OU892277">
    <property type="protein sequence ID" value="CAG9760081.1"/>
    <property type="molecule type" value="Genomic_DNA"/>
</dbReference>
<gene>
    <name evidence="4" type="ORF">CEUTPL_LOCUS817</name>
</gene>